<dbReference type="InterPro" id="IPR053737">
    <property type="entry name" value="Type_II_TA_Toxin"/>
</dbReference>
<dbReference type="OrthoDB" id="9802752at2"/>
<reference evidence="3" key="2">
    <citation type="submission" date="2013-07" db="EMBL/GenBank/DDBJ databases">
        <authorList>
            <person name="Morais-Silva F.O."/>
            <person name="Rezende A.M."/>
            <person name="Pimentel C."/>
            <person name="Resende D.M."/>
            <person name="Santos C.I."/>
            <person name="Clemente C."/>
            <person name="de Oliveira L.M."/>
            <person name="da Silva S.M."/>
            <person name="Costa D.A."/>
            <person name="Varela-Raposo A."/>
            <person name="Horacio E.C.A."/>
            <person name="Matos M."/>
            <person name="Flores O."/>
            <person name="Ruiz J.C."/>
            <person name="Rodrigues-Pousada C."/>
        </authorList>
    </citation>
    <scope>NUCLEOTIDE SEQUENCE [LARGE SCALE GENOMIC DNA]</scope>
    <source>
        <strain evidence="3">ATCC 19364 / DSM 1382 / NCIMB 9332 / VKM B-1759</strain>
    </source>
</reference>
<dbReference type="Pfam" id="PF02661">
    <property type="entry name" value="Fic"/>
    <property type="match status" value="1"/>
</dbReference>
<dbReference type="SUPFAM" id="SSF140931">
    <property type="entry name" value="Fic-like"/>
    <property type="match status" value="1"/>
</dbReference>
<dbReference type="RefSeq" id="WP_021759942.1">
    <property type="nucleotide sequence ID" value="NC_022444.1"/>
</dbReference>
<dbReference type="EMBL" id="CP006585">
    <property type="protein sequence ID" value="AGW13150.1"/>
    <property type="molecule type" value="Genomic_DNA"/>
</dbReference>
<gene>
    <name evidence="2" type="ORF">DGI_1298</name>
</gene>
<proteinExistence type="predicted"/>
<evidence type="ECO:0000313" key="3">
    <source>
        <dbReference type="Proteomes" id="UP000016587"/>
    </source>
</evidence>
<name>T2G991_MEGG1</name>
<dbReference type="AlphaFoldDB" id="T2G991"/>
<dbReference type="eggNOG" id="COG3654">
    <property type="taxonomic scope" value="Bacteria"/>
</dbReference>
<dbReference type="PANTHER" id="PTHR39426">
    <property type="entry name" value="HOMOLOGY TO DEATH-ON-CURING PROTEIN OF PHAGE P1"/>
    <property type="match status" value="1"/>
</dbReference>
<dbReference type="Gene3D" id="1.20.120.1870">
    <property type="entry name" value="Fic/DOC protein, Fido domain"/>
    <property type="match status" value="1"/>
</dbReference>
<dbReference type="PANTHER" id="PTHR39426:SF1">
    <property type="entry name" value="HOMOLOGY TO DEATH-ON-CURING PROTEIN OF PHAGE P1"/>
    <property type="match status" value="1"/>
</dbReference>
<dbReference type="NCBIfam" id="TIGR01550">
    <property type="entry name" value="DOC_P1"/>
    <property type="match status" value="1"/>
</dbReference>
<evidence type="ECO:0000259" key="1">
    <source>
        <dbReference type="PROSITE" id="PS51459"/>
    </source>
</evidence>
<dbReference type="KEGG" id="dgg:DGI_1298"/>
<dbReference type="Proteomes" id="UP000016587">
    <property type="component" value="Chromosome"/>
</dbReference>
<dbReference type="InterPro" id="IPR003812">
    <property type="entry name" value="Fido"/>
</dbReference>
<evidence type="ECO:0000313" key="2">
    <source>
        <dbReference type="EMBL" id="AGW13150.1"/>
    </source>
</evidence>
<reference evidence="2 3" key="1">
    <citation type="journal article" date="2013" name="J. Bacteriol.">
        <title>Roles of HynAB and Ech, the only two hydrogenases found in the model sulfate reducer Desulfovibrio gigas.</title>
        <authorList>
            <person name="Morais-Silva F.O."/>
            <person name="Santos C.I."/>
            <person name="Rodrigues R."/>
            <person name="Pereira I.A."/>
            <person name="Rodrigues-Pousada C."/>
        </authorList>
    </citation>
    <scope>NUCLEOTIDE SEQUENCE [LARGE SCALE GENOMIC DNA]</scope>
    <source>
        <strain evidence="3">ATCC 19364 / DSM 1382 / NCIMB 9332 / VKM B-1759</strain>
    </source>
</reference>
<protein>
    <submittedName>
        <fullName evidence="2">Putative death-on-curing family protein</fullName>
    </submittedName>
</protein>
<organism evidence="2 3">
    <name type="scientific">Megalodesulfovibrio gigas (strain ATCC 19364 / DSM 1382 / NCIMB 9332 / VKM B-1759)</name>
    <name type="common">Desulfovibrio gigas</name>
    <dbReference type="NCBI Taxonomy" id="1121448"/>
    <lineage>
        <taxon>Bacteria</taxon>
        <taxon>Pseudomonadati</taxon>
        <taxon>Thermodesulfobacteriota</taxon>
        <taxon>Desulfovibrionia</taxon>
        <taxon>Desulfovibrionales</taxon>
        <taxon>Desulfovibrionaceae</taxon>
        <taxon>Megalodesulfovibrio</taxon>
    </lineage>
</organism>
<dbReference type="PATRIC" id="fig|1121448.10.peg.1295"/>
<dbReference type="STRING" id="1121448.DGI_1298"/>
<sequence>MKTFYFTLSWAIETHRLVIEQSGGVHGVKDRGLLESVLTHIQNDDYYPEFLDKLTHLCFAVNKLHAFHDGNKRASLALGAFFLLLNGYDHCVTPFLRDMENITVWVAENAIKKELLRDILQDIILQAAREEVRLAIIHATQHAHPDAQGGDHA</sequence>
<feature type="domain" description="Fido" evidence="1">
    <location>
        <begin position="6"/>
        <end position="126"/>
    </location>
</feature>
<keyword evidence="3" id="KW-1185">Reference proteome</keyword>
<dbReference type="PROSITE" id="PS51459">
    <property type="entry name" value="FIDO"/>
    <property type="match status" value="1"/>
</dbReference>
<dbReference type="InterPro" id="IPR036597">
    <property type="entry name" value="Fido-like_dom_sf"/>
</dbReference>
<dbReference type="InterPro" id="IPR006440">
    <property type="entry name" value="Doc"/>
</dbReference>
<dbReference type="GO" id="GO:0016301">
    <property type="term" value="F:kinase activity"/>
    <property type="evidence" value="ECO:0007669"/>
    <property type="project" value="InterPro"/>
</dbReference>
<dbReference type="HOGENOM" id="CLU_115697_3_0_7"/>
<accession>T2G991</accession>